<dbReference type="GO" id="GO:0006261">
    <property type="term" value="P:DNA-templated DNA replication"/>
    <property type="evidence" value="ECO:0007669"/>
    <property type="project" value="TreeGrafter"/>
</dbReference>
<feature type="domain" description="MgsA AAA+ ATPase C-terminal" evidence="1">
    <location>
        <begin position="4"/>
        <end position="169"/>
    </location>
</feature>
<reference evidence="2" key="1">
    <citation type="submission" date="2018-05" db="EMBL/GenBank/DDBJ databases">
        <authorList>
            <person name="Lanie J.A."/>
            <person name="Ng W.-L."/>
            <person name="Kazmierczak K.M."/>
            <person name="Andrzejewski T.M."/>
            <person name="Davidsen T.M."/>
            <person name="Wayne K.J."/>
            <person name="Tettelin H."/>
            <person name="Glass J.I."/>
            <person name="Rusch D."/>
            <person name="Podicherti R."/>
            <person name="Tsui H.-C.T."/>
            <person name="Winkler M.E."/>
        </authorList>
    </citation>
    <scope>NUCLEOTIDE SEQUENCE</scope>
</reference>
<organism evidence="2">
    <name type="scientific">marine metagenome</name>
    <dbReference type="NCBI Taxonomy" id="408172"/>
    <lineage>
        <taxon>unclassified sequences</taxon>
        <taxon>metagenomes</taxon>
        <taxon>ecological metagenomes</taxon>
    </lineage>
</organism>
<dbReference type="EMBL" id="UINC01147762">
    <property type="protein sequence ID" value="SVD39275.1"/>
    <property type="molecule type" value="Genomic_DNA"/>
</dbReference>
<dbReference type="GO" id="GO:0003677">
    <property type="term" value="F:DNA binding"/>
    <property type="evidence" value="ECO:0007669"/>
    <property type="project" value="InterPro"/>
</dbReference>
<accession>A0A382UZT0</accession>
<dbReference type="PANTHER" id="PTHR13779">
    <property type="entry name" value="WERNER HELICASE-INTERACTING PROTEIN 1 FAMILY MEMBER"/>
    <property type="match status" value="1"/>
</dbReference>
<dbReference type="SUPFAM" id="SSF48019">
    <property type="entry name" value="post-AAA+ oligomerization domain-like"/>
    <property type="match status" value="1"/>
</dbReference>
<dbReference type="InterPro" id="IPR021886">
    <property type="entry name" value="MgsA_C"/>
</dbReference>
<gene>
    <name evidence="2" type="ORF">METZ01_LOCUS392129</name>
</gene>
<proteinExistence type="predicted"/>
<dbReference type="GO" id="GO:0017116">
    <property type="term" value="F:single-stranded DNA helicase activity"/>
    <property type="evidence" value="ECO:0007669"/>
    <property type="project" value="TreeGrafter"/>
</dbReference>
<evidence type="ECO:0000313" key="2">
    <source>
        <dbReference type="EMBL" id="SVD39275.1"/>
    </source>
</evidence>
<sequence>LLRGSDVNAALYWLARMLVAGENPNYIIRRLVRFASEDIGLADPNAMQISIAAWNSYDRLGSPEGELAIAECVVYLASSPKSNSVYKAYNASISFAKINQSFAPPKHILNAPTSLMKDLDYGKDYIYDHNTKDSFSGQNYFPDGLVREEFYRPSKRGYEAEIEKRLCQWKSLREKIKAKKND</sequence>
<name>A0A382UZT0_9ZZZZ</name>
<dbReference type="AlphaFoldDB" id="A0A382UZT0"/>
<evidence type="ECO:0000259" key="1">
    <source>
        <dbReference type="Pfam" id="PF12002"/>
    </source>
</evidence>
<dbReference type="Gene3D" id="1.20.272.10">
    <property type="match status" value="1"/>
</dbReference>
<dbReference type="Gene3D" id="1.10.3710.10">
    <property type="entry name" value="DNA polymerase III clamp loader subunits, C-terminal domain"/>
    <property type="match status" value="1"/>
</dbReference>
<dbReference type="PANTHER" id="PTHR13779:SF7">
    <property type="entry name" value="ATPASE WRNIP1"/>
    <property type="match status" value="1"/>
</dbReference>
<feature type="non-terminal residue" evidence="2">
    <location>
        <position position="1"/>
    </location>
</feature>
<dbReference type="GO" id="GO:0008047">
    <property type="term" value="F:enzyme activator activity"/>
    <property type="evidence" value="ECO:0007669"/>
    <property type="project" value="TreeGrafter"/>
</dbReference>
<dbReference type="GO" id="GO:0000731">
    <property type="term" value="P:DNA synthesis involved in DNA repair"/>
    <property type="evidence" value="ECO:0007669"/>
    <property type="project" value="TreeGrafter"/>
</dbReference>
<protein>
    <recommendedName>
        <fullName evidence="1">MgsA AAA+ ATPase C-terminal domain-containing protein</fullName>
    </recommendedName>
</protein>
<dbReference type="InterPro" id="IPR051314">
    <property type="entry name" value="AAA_ATPase_RarA/MGS1/WRNIP1"/>
</dbReference>
<dbReference type="Pfam" id="PF12002">
    <property type="entry name" value="MgsA_C"/>
    <property type="match status" value="1"/>
</dbReference>
<dbReference type="InterPro" id="IPR008921">
    <property type="entry name" value="DNA_pol3_clamp-load_cplx_C"/>
</dbReference>